<keyword evidence="3" id="KW-1185">Reference proteome</keyword>
<dbReference type="Gene3D" id="1.10.375.10">
    <property type="entry name" value="Human Immunodeficiency Virus Type 1 Capsid Protein"/>
    <property type="match status" value="1"/>
</dbReference>
<dbReference type="EMBL" id="KK718722">
    <property type="protein sequence ID" value="KFO58245.1"/>
    <property type="molecule type" value="Genomic_DNA"/>
</dbReference>
<protein>
    <recommendedName>
        <fullName evidence="1">Core shell protein Gag P30 domain-containing protein</fullName>
    </recommendedName>
</protein>
<dbReference type="Proteomes" id="UP000052976">
    <property type="component" value="Unassembled WGS sequence"/>
</dbReference>
<dbReference type="InterPro" id="IPR003036">
    <property type="entry name" value="Gag_P30"/>
</dbReference>
<feature type="non-terminal residue" evidence="2">
    <location>
        <position position="145"/>
    </location>
</feature>
<dbReference type="Pfam" id="PF02093">
    <property type="entry name" value="Gag_p30"/>
    <property type="match status" value="1"/>
</dbReference>
<dbReference type="PANTHER" id="PTHR33166">
    <property type="entry name" value="GAG_P30 DOMAIN-CONTAINING PROTEIN"/>
    <property type="match status" value="1"/>
</dbReference>
<dbReference type="InterPro" id="IPR008919">
    <property type="entry name" value="Retrov_capsid_N"/>
</dbReference>
<reference evidence="2 3" key="1">
    <citation type="submission" date="2014-04" db="EMBL/GenBank/DDBJ databases">
        <title>Genome evolution of avian class.</title>
        <authorList>
            <person name="Zhang G."/>
            <person name="Li C."/>
        </authorList>
    </citation>
    <scope>NUCLEOTIDE SEQUENCE [LARGE SCALE GENOMIC DNA]</scope>
    <source>
        <strain evidence="2">BGI_N302</strain>
    </source>
</reference>
<accession>A0A091F8Q1</accession>
<dbReference type="InterPro" id="IPR050462">
    <property type="entry name" value="Retroviral_Gag-Pol_poly"/>
</dbReference>
<evidence type="ECO:0000313" key="2">
    <source>
        <dbReference type="EMBL" id="KFO58245.1"/>
    </source>
</evidence>
<sequence length="145" mass="16654">GTMLVRVPFSTTDLEAWYKVAKNYRSDLMGTAECLRFIIKQHNPDWSDIQLLLGGITDTEKQLVLKTAKDLAEDYYNTQQLDIKDYFPLQEPHWSPNRAAEIEKLKSYQEWIAKGVERAILKTLNLSALYAVKQGPSESPSEFLD</sequence>
<dbReference type="SUPFAM" id="SSF47943">
    <property type="entry name" value="Retrovirus capsid protein, N-terminal core domain"/>
    <property type="match status" value="1"/>
</dbReference>
<dbReference type="STRING" id="85066.A0A091F8Q1"/>
<dbReference type="GO" id="GO:0019068">
    <property type="term" value="P:virion assembly"/>
    <property type="evidence" value="ECO:0007669"/>
    <property type="project" value="InterPro"/>
</dbReference>
<dbReference type="AlphaFoldDB" id="A0A091F8Q1"/>
<name>A0A091F8Q1_CORBR</name>
<gene>
    <name evidence="2" type="ORF">N302_10439</name>
</gene>
<evidence type="ECO:0000313" key="3">
    <source>
        <dbReference type="Proteomes" id="UP000052976"/>
    </source>
</evidence>
<feature type="domain" description="Core shell protein Gag P30" evidence="1">
    <location>
        <begin position="13"/>
        <end position="145"/>
    </location>
</feature>
<organism evidence="2 3">
    <name type="scientific">Corvus brachyrhynchos</name>
    <name type="common">American crow</name>
    <dbReference type="NCBI Taxonomy" id="85066"/>
    <lineage>
        <taxon>Eukaryota</taxon>
        <taxon>Metazoa</taxon>
        <taxon>Chordata</taxon>
        <taxon>Craniata</taxon>
        <taxon>Vertebrata</taxon>
        <taxon>Euteleostomi</taxon>
        <taxon>Archelosauria</taxon>
        <taxon>Archosauria</taxon>
        <taxon>Dinosauria</taxon>
        <taxon>Saurischia</taxon>
        <taxon>Theropoda</taxon>
        <taxon>Coelurosauria</taxon>
        <taxon>Aves</taxon>
        <taxon>Neognathae</taxon>
        <taxon>Neoaves</taxon>
        <taxon>Telluraves</taxon>
        <taxon>Australaves</taxon>
        <taxon>Passeriformes</taxon>
        <taxon>Corvoidea</taxon>
        <taxon>Corvidae</taxon>
        <taxon>Corvus</taxon>
    </lineage>
</organism>
<proteinExistence type="predicted"/>
<feature type="non-terminal residue" evidence="2">
    <location>
        <position position="1"/>
    </location>
</feature>
<evidence type="ECO:0000259" key="1">
    <source>
        <dbReference type="Pfam" id="PF02093"/>
    </source>
</evidence>